<feature type="domain" description="Peptidase S8/S53" evidence="7">
    <location>
        <begin position="22"/>
        <end position="241"/>
    </location>
</feature>
<dbReference type="EMBL" id="FOZG01000001">
    <property type="protein sequence ID" value="SFR83147.1"/>
    <property type="molecule type" value="Genomic_DNA"/>
</dbReference>
<evidence type="ECO:0000256" key="5">
    <source>
        <dbReference type="PROSITE-ProRule" id="PRU01240"/>
    </source>
</evidence>
<evidence type="ECO:0000256" key="3">
    <source>
        <dbReference type="ARBA" id="ARBA00022801"/>
    </source>
</evidence>
<keyword evidence="2 5" id="KW-0645">Protease</keyword>
<feature type="active site" description="Charge relay system" evidence="5">
    <location>
        <position position="62"/>
    </location>
</feature>
<keyword evidence="9" id="KW-1185">Reference proteome</keyword>
<dbReference type="GO" id="GO:0006508">
    <property type="term" value="P:proteolysis"/>
    <property type="evidence" value="ECO:0007669"/>
    <property type="project" value="UniProtKB-KW"/>
</dbReference>
<feature type="chain" id="PRO_5011567559" evidence="6">
    <location>
        <begin position="25"/>
        <end position="255"/>
    </location>
</feature>
<name>A0A1I6JW16_9SPHN</name>
<reference evidence="8 9" key="1">
    <citation type="submission" date="2016-10" db="EMBL/GenBank/DDBJ databases">
        <authorList>
            <person name="de Groot N.N."/>
        </authorList>
    </citation>
    <scope>NUCLEOTIDE SEQUENCE [LARGE SCALE GENOMIC DNA]</scope>
    <source>
        <strain evidence="8 9">S5-249</strain>
    </source>
</reference>
<dbReference type="GO" id="GO:0004252">
    <property type="term" value="F:serine-type endopeptidase activity"/>
    <property type="evidence" value="ECO:0007669"/>
    <property type="project" value="UniProtKB-UniRule"/>
</dbReference>
<feature type="signal peptide" evidence="6">
    <location>
        <begin position="1"/>
        <end position="24"/>
    </location>
</feature>
<keyword evidence="3 5" id="KW-0378">Hydrolase</keyword>
<dbReference type="Proteomes" id="UP000198824">
    <property type="component" value="Unassembled WGS sequence"/>
</dbReference>
<dbReference type="STRING" id="1166337.SAMN05192580_0971"/>
<dbReference type="AlphaFoldDB" id="A0A1I6JW16"/>
<evidence type="ECO:0000259" key="7">
    <source>
        <dbReference type="Pfam" id="PF00082"/>
    </source>
</evidence>
<dbReference type="PANTHER" id="PTHR43806:SF11">
    <property type="entry name" value="CEREVISIN-RELATED"/>
    <property type="match status" value="1"/>
</dbReference>
<dbReference type="InterPro" id="IPR050131">
    <property type="entry name" value="Peptidase_S8_subtilisin-like"/>
</dbReference>
<evidence type="ECO:0000256" key="4">
    <source>
        <dbReference type="ARBA" id="ARBA00022825"/>
    </source>
</evidence>
<dbReference type="PROSITE" id="PS51892">
    <property type="entry name" value="SUBTILASE"/>
    <property type="match status" value="1"/>
</dbReference>
<accession>A0A1I6JW16</accession>
<proteinExistence type="inferred from homology"/>
<protein>
    <submittedName>
        <fullName evidence="8">Subtilase family protein</fullName>
    </submittedName>
</protein>
<organism evidence="8 9">
    <name type="scientific">Sphingomonas jatrophae</name>
    <dbReference type="NCBI Taxonomy" id="1166337"/>
    <lineage>
        <taxon>Bacteria</taxon>
        <taxon>Pseudomonadati</taxon>
        <taxon>Pseudomonadota</taxon>
        <taxon>Alphaproteobacteria</taxon>
        <taxon>Sphingomonadales</taxon>
        <taxon>Sphingomonadaceae</taxon>
        <taxon>Sphingomonas</taxon>
    </lineage>
</organism>
<dbReference type="SUPFAM" id="SSF52743">
    <property type="entry name" value="Subtilisin-like"/>
    <property type="match status" value="1"/>
</dbReference>
<dbReference type="PANTHER" id="PTHR43806">
    <property type="entry name" value="PEPTIDASE S8"/>
    <property type="match status" value="1"/>
</dbReference>
<evidence type="ECO:0000313" key="9">
    <source>
        <dbReference type="Proteomes" id="UP000198824"/>
    </source>
</evidence>
<dbReference type="Pfam" id="PF00082">
    <property type="entry name" value="Peptidase_S8"/>
    <property type="match status" value="1"/>
</dbReference>
<evidence type="ECO:0000256" key="2">
    <source>
        <dbReference type="ARBA" id="ARBA00022670"/>
    </source>
</evidence>
<dbReference type="InterPro" id="IPR000209">
    <property type="entry name" value="Peptidase_S8/S53_dom"/>
</dbReference>
<evidence type="ECO:0000256" key="6">
    <source>
        <dbReference type="SAM" id="SignalP"/>
    </source>
</evidence>
<dbReference type="CDD" id="cd00306">
    <property type="entry name" value="Peptidases_S8_S53"/>
    <property type="match status" value="1"/>
</dbReference>
<evidence type="ECO:0000313" key="8">
    <source>
        <dbReference type="EMBL" id="SFR83147.1"/>
    </source>
</evidence>
<dbReference type="InterPro" id="IPR036852">
    <property type="entry name" value="Peptidase_S8/S53_dom_sf"/>
</dbReference>
<keyword evidence="6" id="KW-0732">Signal</keyword>
<evidence type="ECO:0000256" key="1">
    <source>
        <dbReference type="ARBA" id="ARBA00011073"/>
    </source>
</evidence>
<feature type="active site" description="Charge relay system" evidence="5">
    <location>
        <position position="27"/>
    </location>
</feature>
<gene>
    <name evidence="8" type="ORF">SAMN05192580_0971</name>
</gene>
<comment type="similarity">
    <text evidence="1 5">Belongs to the peptidase S8 family.</text>
</comment>
<sequence length="255" mass="25719">MRLYPLLAALAVIPAGVAARPLVAVIDSGVAMTPELRPLLRAEYDFGSPLAPRPAFHPRYDHGTMVATILARAAHGGADIISLRVDDPAGCAPDLTPPCQPDAAPLAAAIRKASALGANVINISLTLKSDPAIRAAVADATKAGATIVLAAGNEGRDRPGNLAVARAGYPNTVLVGALDASGRPWSGTNRPTHAASGYAYVWQPGVDVVGATAAGQPAMGTGTSFAAPIESGRLVTALAASESAATRLATRSAAR</sequence>
<dbReference type="Gene3D" id="3.40.50.200">
    <property type="entry name" value="Peptidase S8/S53 domain"/>
    <property type="match status" value="1"/>
</dbReference>
<keyword evidence="4 5" id="KW-0720">Serine protease</keyword>
<feature type="active site" description="Charge relay system" evidence="5">
    <location>
        <position position="224"/>
    </location>
</feature>